<proteinExistence type="predicted"/>
<sequence length="187" mass="20324">MHSARLPGSNLARAPRASPGPFAAPSRKGLHAAVYAAWSVDGAASHLPDEAPTTSEGRDMQDNGGCYATGACVVASINANPACRTRCVLGDTGMVPVPYLYRASAAELRRQATRMWRRIEIERGFVEPTQADMSADELCGFAPRNMSHDEYYARMDDVHRLSSRADELCGIAEQTEMWETGHAPRTV</sequence>
<dbReference type="EMBL" id="BAAAUX010000024">
    <property type="protein sequence ID" value="GAA2813010.1"/>
    <property type="molecule type" value="Genomic_DNA"/>
</dbReference>
<protein>
    <submittedName>
        <fullName evidence="2">Uncharacterized protein</fullName>
    </submittedName>
</protein>
<name>A0ABN3VLL2_9PSEU</name>
<evidence type="ECO:0000313" key="2">
    <source>
        <dbReference type="EMBL" id="GAA2813010.1"/>
    </source>
</evidence>
<organism evidence="2 3">
    <name type="scientific">Saccharopolyspora taberi</name>
    <dbReference type="NCBI Taxonomy" id="60895"/>
    <lineage>
        <taxon>Bacteria</taxon>
        <taxon>Bacillati</taxon>
        <taxon>Actinomycetota</taxon>
        <taxon>Actinomycetes</taxon>
        <taxon>Pseudonocardiales</taxon>
        <taxon>Pseudonocardiaceae</taxon>
        <taxon>Saccharopolyspora</taxon>
    </lineage>
</organism>
<accession>A0ABN3VLL2</accession>
<reference evidence="2 3" key="1">
    <citation type="journal article" date="2019" name="Int. J. Syst. Evol. Microbiol.">
        <title>The Global Catalogue of Microorganisms (GCM) 10K type strain sequencing project: providing services to taxonomists for standard genome sequencing and annotation.</title>
        <authorList>
            <consortium name="The Broad Institute Genomics Platform"/>
            <consortium name="The Broad Institute Genome Sequencing Center for Infectious Disease"/>
            <person name="Wu L."/>
            <person name="Ma J."/>
        </authorList>
    </citation>
    <scope>NUCLEOTIDE SEQUENCE [LARGE SCALE GENOMIC DNA]</scope>
    <source>
        <strain evidence="2 3">JCM 9383</strain>
    </source>
</reference>
<comment type="caution">
    <text evidence="2">The sequence shown here is derived from an EMBL/GenBank/DDBJ whole genome shotgun (WGS) entry which is preliminary data.</text>
</comment>
<feature type="region of interest" description="Disordered" evidence="1">
    <location>
        <begin position="1"/>
        <end position="24"/>
    </location>
</feature>
<keyword evidence="3" id="KW-1185">Reference proteome</keyword>
<evidence type="ECO:0000256" key="1">
    <source>
        <dbReference type="SAM" id="MobiDB-lite"/>
    </source>
</evidence>
<dbReference type="Proteomes" id="UP001500979">
    <property type="component" value="Unassembled WGS sequence"/>
</dbReference>
<gene>
    <name evidence="2" type="ORF">GCM10010470_55550</name>
</gene>
<evidence type="ECO:0000313" key="3">
    <source>
        <dbReference type="Proteomes" id="UP001500979"/>
    </source>
</evidence>